<gene>
    <name evidence="1" type="ORF">ENM28_06035</name>
</gene>
<protein>
    <submittedName>
        <fullName evidence="1">Uncharacterized protein</fullName>
    </submittedName>
</protein>
<evidence type="ECO:0000313" key="1">
    <source>
        <dbReference type="EMBL" id="HHM68250.1"/>
    </source>
</evidence>
<sequence length="185" mass="20900">MYYGVSQGVVQLNRFVPSTSSLSFLAQTEHVVASLSRLSRDPWLEADAPHPVSAAASTNSLVDDVGKLFRNLRDEGVVVRDVRKLEEYLLRFPGILNVLGEAVRAVKKHIPEAKLLLSLYQDPEIEDQYPVLCVRSRTYEGDFMERLEAAEDEFINHLLELEGWFQLTTDFGDPNTDELEEIGGF</sequence>
<accession>A0A7C5VGW3</accession>
<name>A0A7C5VGW3_9DEIN</name>
<reference evidence="1" key="1">
    <citation type="journal article" date="2020" name="mSystems">
        <title>Genome- and Community-Level Interaction Insights into Carbon Utilization and Element Cycling Functions of Hydrothermarchaeota in Hydrothermal Sediment.</title>
        <authorList>
            <person name="Zhou Z."/>
            <person name="Liu Y."/>
            <person name="Xu W."/>
            <person name="Pan J."/>
            <person name="Luo Z.H."/>
            <person name="Li M."/>
        </authorList>
    </citation>
    <scope>NUCLEOTIDE SEQUENCE [LARGE SCALE GENOMIC DNA]</scope>
    <source>
        <strain evidence="1">SpSt-1071</strain>
    </source>
</reference>
<proteinExistence type="predicted"/>
<comment type="caution">
    <text evidence="1">The sequence shown here is derived from an EMBL/GenBank/DDBJ whole genome shotgun (WGS) entry which is preliminary data.</text>
</comment>
<organism evidence="1">
    <name type="scientific">Thermus caliditerrae</name>
    <dbReference type="NCBI Taxonomy" id="1330700"/>
    <lineage>
        <taxon>Bacteria</taxon>
        <taxon>Thermotogati</taxon>
        <taxon>Deinococcota</taxon>
        <taxon>Deinococci</taxon>
        <taxon>Thermales</taxon>
        <taxon>Thermaceae</taxon>
        <taxon>Thermus</taxon>
    </lineage>
</organism>
<dbReference type="EMBL" id="DRXE01000224">
    <property type="protein sequence ID" value="HHM68250.1"/>
    <property type="molecule type" value="Genomic_DNA"/>
</dbReference>
<dbReference type="AlphaFoldDB" id="A0A7C5VGW3"/>